<dbReference type="PROSITE" id="PS50021">
    <property type="entry name" value="CH"/>
    <property type="match status" value="1"/>
</dbReference>
<dbReference type="InterPro" id="IPR001715">
    <property type="entry name" value="CH_dom"/>
</dbReference>
<evidence type="ECO:0000256" key="1">
    <source>
        <dbReference type="SAM" id="Coils"/>
    </source>
</evidence>
<keyword evidence="5" id="KW-1185">Reference proteome</keyword>
<feature type="domain" description="Calponin-homology (CH)" evidence="3">
    <location>
        <begin position="26"/>
        <end position="131"/>
    </location>
</feature>
<dbReference type="Gene3D" id="1.10.418.10">
    <property type="entry name" value="Calponin-like domain"/>
    <property type="match status" value="1"/>
</dbReference>
<dbReference type="PANTHER" id="PTHR47385:SF24">
    <property type="entry name" value="MUSCLE-SPECIFIC PROTEIN 20"/>
    <property type="match status" value="1"/>
</dbReference>
<dbReference type="Pfam" id="PF00307">
    <property type="entry name" value="CH"/>
    <property type="match status" value="1"/>
</dbReference>
<evidence type="ECO:0000313" key="5">
    <source>
        <dbReference type="Proteomes" id="UP001642484"/>
    </source>
</evidence>
<name>A0ABP0IRQ1_9DINO</name>
<dbReference type="InterPro" id="IPR036872">
    <property type="entry name" value="CH_dom_sf"/>
</dbReference>
<accession>A0ABP0IRQ1</accession>
<comment type="caution">
    <text evidence="4">The sequence shown here is derived from an EMBL/GenBank/DDBJ whole genome shotgun (WGS) entry which is preliminary data.</text>
</comment>
<feature type="region of interest" description="Disordered" evidence="2">
    <location>
        <begin position="1"/>
        <end position="25"/>
    </location>
</feature>
<dbReference type="EMBL" id="CAXAMN010003335">
    <property type="protein sequence ID" value="CAK9004045.1"/>
    <property type="molecule type" value="Genomic_DNA"/>
</dbReference>
<dbReference type="InterPro" id="IPR003096">
    <property type="entry name" value="SM22_calponin"/>
</dbReference>
<keyword evidence="1" id="KW-0175">Coiled coil</keyword>
<dbReference type="PRINTS" id="PR00889">
    <property type="entry name" value="CALPONIN"/>
</dbReference>
<dbReference type="Proteomes" id="UP001642484">
    <property type="component" value="Unassembled WGS sequence"/>
</dbReference>
<dbReference type="PANTHER" id="PTHR47385">
    <property type="entry name" value="CALPONIN"/>
    <property type="match status" value="1"/>
</dbReference>
<dbReference type="PRINTS" id="PR00888">
    <property type="entry name" value="SM22CALPONIN"/>
</dbReference>
<evidence type="ECO:0000259" key="3">
    <source>
        <dbReference type="PROSITE" id="PS50021"/>
    </source>
</evidence>
<reference evidence="4 5" key="1">
    <citation type="submission" date="2024-02" db="EMBL/GenBank/DDBJ databases">
        <authorList>
            <person name="Chen Y."/>
            <person name="Shah S."/>
            <person name="Dougan E. K."/>
            <person name="Thang M."/>
            <person name="Chan C."/>
        </authorList>
    </citation>
    <scope>NUCLEOTIDE SEQUENCE [LARGE SCALE GENOMIC DNA]</scope>
</reference>
<organism evidence="4 5">
    <name type="scientific">Durusdinium trenchii</name>
    <dbReference type="NCBI Taxonomy" id="1381693"/>
    <lineage>
        <taxon>Eukaryota</taxon>
        <taxon>Sar</taxon>
        <taxon>Alveolata</taxon>
        <taxon>Dinophyceae</taxon>
        <taxon>Suessiales</taxon>
        <taxon>Symbiodiniaceae</taxon>
        <taxon>Durusdinium</taxon>
    </lineage>
</organism>
<feature type="coiled-coil region" evidence="1">
    <location>
        <begin position="171"/>
        <end position="198"/>
    </location>
</feature>
<gene>
    <name evidence="4" type="ORF">CCMP2556_LOCUS7522</name>
</gene>
<sequence length="299" mass="33035">MDDDATVADSTAEAEAAWDQKSKRSANNEQDVVQWIEAIAGSQKGDASVAEWLKSGVVLCDLVNAIQPGLIRTVNQQCVPFKQMENITKFLNAARELGLPESSMFDTPDLYEEKNVDSVITCIYALGGAVQTVRPEFTGPKLGIPLIAQGKDKPKTSKTSSHLLHLDPAQVATMREELDTLRESHARLLEENATLRKKAEVDIPHWASEVREVAAQLEESAQPIATVPLGERLLGYVQRLAEAEAGLRGLRGAPYREELEELKKAFAQHLEEGQRRELALRHEVQRLQGMLPESPNSVL</sequence>
<dbReference type="InterPro" id="IPR050606">
    <property type="entry name" value="Calponin-like"/>
</dbReference>
<dbReference type="SMART" id="SM00033">
    <property type="entry name" value="CH"/>
    <property type="match status" value="1"/>
</dbReference>
<dbReference type="InterPro" id="IPR001997">
    <property type="entry name" value="Calponin/LIMCH1"/>
</dbReference>
<evidence type="ECO:0000313" key="4">
    <source>
        <dbReference type="EMBL" id="CAK9004045.1"/>
    </source>
</evidence>
<proteinExistence type="predicted"/>
<protein>
    <recommendedName>
        <fullName evidence="3">Calponin-homology (CH) domain-containing protein</fullName>
    </recommendedName>
</protein>
<evidence type="ECO:0000256" key="2">
    <source>
        <dbReference type="SAM" id="MobiDB-lite"/>
    </source>
</evidence>
<dbReference type="SUPFAM" id="SSF47576">
    <property type="entry name" value="Calponin-homology domain, CH-domain"/>
    <property type="match status" value="1"/>
</dbReference>